<evidence type="ECO:0000256" key="10">
    <source>
        <dbReference type="ARBA" id="ARBA00023065"/>
    </source>
</evidence>
<comment type="function">
    <text evidence="13">Mediates influx of magnesium ions. Alternates between open and closed states. Activated by low cytoplasmic Mg(2+) levels. Inactive when cytoplasmic Mg(2+) levels are high.</text>
</comment>
<dbReference type="InterPro" id="IPR045863">
    <property type="entry name" value="CorA_TM1_TM2"/>
</dbReference>
<feature type="transmembrane region" description="Helical" evidence="14">
    <location>
        <begin position="291"/>
        <end position="311"/>
    </location>
</feature>
<evidence type="ECO:0000256" key="2">
    <source>
        <dbReference type="ARBA" id="ARBA00009765"/>
    </source>
</evidence>
<evidence type="ECO:0000256" key="5">
    <source>
        <dbReference type="ARBA" id="ARBA00022475"/>
    </source>
</evidence>
<dbReference type="PANTHER" id="PTHR47685">
    <property type="entry name" value="MAGNESIUM TRANSPORT PROTEIN CORA"/>
    <property type="match status" value="1"/>
</dbReference>
<feature type="transmembrane region" description="Helical" evidence="14">
    <location>
        <begin position="259"/>
        <end position="279"/>
    </location>
</feature>
<reference evidence="15" key="1">
    <citation type="journal article" date="2016" name="Microbes Environ.">
        <title>In Situ Gene Expression Responsible for Sulfide Oxidation and CO2 Fixation of an Uncultured Large Sausage-Shaped Aquificae Bacterium in a Sulfidic Hot Spring.</title>
        <authorList>
            <person name="Tamazawa S."/>
            <person name="Yamamoto K."/>
            <person name="Takasaki K."/>
            <person name="Mitani Y."/>
            <person name="Hanada S."/>
            <person name="Kamagata Y."/>
            <person name="Tamaki H."/>
        </authorList>
    </citation>
    <scope>NUCLEOTIDE SEQUENCE</scope>
</reference>
<keyword evidence="10 14" id="KW-0406">Ion transport</keyword>
<keyword evidence="11 14" id="KW-0472">Membrane</keyword>
<accession>A0A146JAZ2</accession>
<organism evidence="15">
    <name type="scientific">uncultured Aquificaceae bacterium</name>
    <dbReference type="NCBI Taxonomy" id="374108"/>
    <lineage>
        <taxon>Bacteria</taxon>
        <taxon>Pseudomonadati</taxon>
        <taxon>Aquificota</taxon>
        <taxon>Aquificia</taxon>
        <taxon>Aquificales</taxon>
        <taxon>Aquificaceae</taxon>
        <taxon>environmental samples</taxon>
    </lineage>
</organism>
<gene>
    <name evidence="14" type="primary">corA</name>
</gene>
<evidence type="ECO:0000256" key="13">
    <source>
        <dbReference type="ARBA" id="ARBA00045497"/>
    </source>
</evidence>
<evidence type="ECO:0000256" key="12">
    <source>
        <dbReference type="ARBA" id="ARBA00034269"/>
    </source>
</evidence>
<comment type="catalytic activity">
    <reaction evidence="12">
        <text>Mg(2+)(in) = Mg(2+)(out)</text>
        <dbReference type="Rhea" id="RHEA:29827"/>
        <dbReference type="ChEBI" id="CHEBI:18420"/>
    </reaction>
</comment>
<dbReference type="InterPro" id="IPR004488">
    <property type="entry name" value="Mg/Co-transport_prot_CorA"/>
</dbReference>
<name>A0A146JAZ2_9AQUI</name>
<evidence type="ECO:0000256" key="14">
    <source>
        <dbReference type="RuleBase" id="RU362010"/>
    </source>
</evidence>
<keyword evidence="9 14" id="KW-1133">Transmembrane helix</keyword>
<dbReference type="SUPFAM" id="SSF144083">
    <property type="entry name" value="Magnesium transport protein CorA, transmembrane region"/>
    <property type="match status" value="1"/>
</dbReference>
<dbReference type="GO" id="GO:0015095">
    <property type="term" value="F:magnesium ion transmembrane transporter activity"/>
    <property type="evidence" value="ECO:0007669"/>
    <property type="project" value="UniProtKB-UniRule"/>
</dbReference>
<keyword evidence="5 14" id="KW-1003">Cell membrane</keyword>
<dbReference type="Gene3D" id="3.30.460.20">
    <property type="entry name" value="CorA soluble domain-like"/>
    <property type="match status" value="1"/>
</dbReference>
<dbReference type="GO" id="GO:0015087">
    <property type="term" value="F:cobalt ion transmembrane transporter activity"/>
    <property type="evidence" value="ECO:0007669"/>
    <property type="project" value="UniProtKB-UniRule"/>
</dbReference>
<evidence type="ECO:0000256" key="9">
    <source>
        <dbReference type="ARBA" id="ARBA00022989"/>
    </source>
</evidence>
<dbReference type="PANTHER" id="PTHR47685:SF1">
    <property type="entry name" value="MAGNESIUM TRANSPORT PROTEIN CORA"/>
    <property type="match status" value="1"/>
</dbReference>
<dbReference type="GO" id="GO:0015099">
    <property type="term" value="F:nickel cation transmembrane transporter activity"/>
    <property type="evidence" value="ECO:0007669"/>
    <property type="project" value="TreeGrafter"/>
</dbReference>
<sequence length="317" mass="37525">MIRIFFREGLIIRSYQCKELKLVEDKSNILWIDIYNPTEEEIKWVVDNFKLEFPSVHEREDIEISSRYWEEEDSITINTFFLIREGENAFNETVSFIIKDNYILTVRYRELKTFSEFARRLMTNPSIYKTGYHVFSSILEIKVASDSDVLESISKEISKLGKIVSSGNLDVTETVFESISYYEDINMTIRESLIDKQRVLSSLLKSYKLPNDVREEIRILIKDVNSLIDYTKFNFERLNYLQNTFLGLLNIEQNKVIKIFTVLATMFIPPTLIASIYGMNFENMPELHWEYGYYYSLILMFLSAAIPLYIFKKKGWL</sequence>
<keyword evidence="7 14" id="KW-0812">Transmembrane</keyword>
<evidence type="ECO:0000256" key="4">
    <source>
        <dbReference type="ARBA" id="ARBA00022448"/>
    </source>
</evidence>
<dbReference type="InterPro" id="IPR045861">
    <property type="entry name" value="CorA_cytoplasmic_dom"/>
</dbReference>
<protein>
    <recommendedName>
        <fullName evidence="3 14">Magnesium transport protein CorA</fullName>
    </recommendedName>
</protein>
<evidence type="ECO:0000256" key="3">
    <source>
        <dbReference type="ARBA" id="ARBA00019439"/>
    </source>
</evidence>
<comment type="subcellular location">
    <subcellularLocation>
        <location evidence="1">Cell inner membrane</location>
        <topology evidence="1">Multi-pass membrane protein</topology>
    </subcellularLocation>
    <subcellularLocation>
        <location evidence="14">Membrane</location>
        <topology evidence="14">Multi-pass membrane protein</topology>
    </subcellularLocation>
</comment>
<evidence type="ECO:0000256" key="1">
    <source>
        <dbReference type="ARBA" id="ARBA00004429"/>
    </source>
</evidence>
<keyword evidence="8 14" id="KW-0460">Magnesium</keyword>
<comment type="similarity">
    <text evidence="2 14">Belongs to the CorA metal ion transporter (MIT) (TC 1.A.35) family.</text>
</comment>
<dbReference type="InterPro" id="IPR050829">
    <property type="entry name" value="CorA_MIT"/>
</dbReference>
<evidence type="ECO:0000256" key="6">
    <source>
        <dbReference type="ARBA" id="ARBA00022519"/>
    </source>
</evidence>
<keyword evidence="4 14" id="KW-0813">Transport</keyword>
<dbReference type="AlphaFoldDB" id="A0A146JAZ2"/>
<dbReference type="CDD" id="cd12836">
    <property type="entry name" value="HpCorA-like"/>
    <property type="match status" value="1"/>
</dbReference>
<evidence type="ECO:0000313" key="15">
    <source>
        <dbReference type="EMBL" id="BAU79768.1"/>
    </source>
</evidence>
<dbReference type="InterPro" id="IPR002523">
    <property type="entry name" value="MgTranspt_CorA/ZnTranspt_ZntB"/>
</dbReference>
<proteinExistence type="inferred from homology"/>
<keyword evidence="6" id="KW-0997">Cell inner membrane</keyword>
<evidence type="ECO:0000256" key="7">
    <source>
        <dbReference type="ARBA" id="ARBA00022692"/>
    </source>
</evidence>
<dbReference type="GO" id="GO:0005886">
    <property type="term" value="C:plasma membrane"/>
    <property type="evidence" value="ECO:0007669"/>
    <property type="project" value="UniProtKB-SubCell"/>
</dbReference>
<dbReference type="Gene3D" id="1.20.58.340">
    <property type="entry name" value="Magnesium transport protein CorA, transmembrane region"/>
    <property type="match status" value="1"/>
</dbReference>
<dbReference type="NCBIfam" id="TIGR00383">
    <property type="entry name" value="corA"/>
    <property type="match status" value="1"/>
</dbReference>
<dbReference type="Pfam" id="PF01544">
    <property type="entry name" value="CorA"/>
    <property type="match status" value="1"/>
</dbReference>
<dbReference type="EMBL" id="LC145111">
    <property type="protein sequence ID" value="BAU79768.1"/>
    <property type="molecule type" value="Genomic_DNA"/>
</dbReference>
<evidence type="ECO:0000256" key="8">
    <source>
        <dbReference type="ARBA" id="ARBA00022842"/>
    </source>
</evidence>
<dbReference type="SUPFAM" id="SSF143865">
    <property type="entry name" value="CorA soluble domain-like"/>
    <property type="match status" value="1"/>
</dbReference>
<dbReference type="FunFam" id="1.20.58.340:FF:000004">
    <property type="entry name" value="Magnesium transport protein CorA"/>
    <property type="match status" value="1"/>
</dbReference>
<evidence type="ECO:0000256" key="11">
    <source>
        <dbReference type="ARBA" id="ARBA00023136"/>
    </source>
</evidence>